<evidence type="ECO:0000313" key="4">
    <source>
        <dbReference type="Proteomes" id="UP001634393"/>
    </source>
</evidence>
<feature type="compositionally biased region" description="Polar residues" evidence="2">
    <location>
        <begin position="121"/>
        <end position="142"/>
    </location>
</feature>
<comment type="similarity">
    <text evidence="1">Belongs to the QWRF family.</text>
</comment>
<evidence type="ECO:0000313" key="3">
    <source>
        <dbReference type="EMBL" id="KAL3850986.1"/>
    </source>
</evidence>
<evidence type="ECO:0000256" key="2">
    <source>
        <dbReference type="SAM" id="MobiDB-lite"/>
    </source>
</evidence>
<name>A0ABD3UNB1_9LAMI</name>
<keyword evidence="4" id="KW-1185">Reference proteome</keyword>
<feature type="compositionally biased region" description="Low complexity" evidence="2">
    <location>
        <begin position="143"/>
        <end position="153"/>
    </location>
</feature>
<sequence>MADSTGGEATADSTSEMVAPPLPLRRPRVREVSSRFMSPLTQSNSTPNPSDFPRSKSVQRRISSKADENHMPDTNRSIDKSHASITSTVPRKQHEKISKQHSKDHHHSDVRVSSRPDTPIATGTTRTVQSRYRQASNTPIYRSTSLNSSSSGCSAVTDAARLLQEATSDVEKKLPRISTSSRDDSDACSSSSSSYTTASNQGTSSCPNSPLCLPMTKLRSVPDTRASMPDVDKWLAERNYNNSSKVSSDCARSLNFSSSAKVGGGISLPPHPSSCVRSGIDAKKGRKVSNQQEDVHFLKMLSNQYLQWRFANAKSEACIRAQKQEAERNLYSLGSKISDLRDNVMRKRKELATLRGIKALTTIVEAQMPYLDEWSTLEEDYSTSLSCTTNALLNSSVRLPVSGEVRANVGEIREALGSALKVVELIGSHIQIFTQKAEDMDMSVSELARIVGGERALFEECGYLLSKTYSSQVTECSLRGTLMQFHNCKPSSISEECETT</sequence>
<dbReference type="PANTHER" id="PTHR31807">
    <property type="entry name" value="AUGMIN FAMILY MEMBER"/>
    <property type="match status" value="1"/>
</dbReference>
<dbReference type="Pfam" id="PF04484">
    <property type="entry name" value="QWRF"/>
    <property type="match status" value="1"/>
</dbReference>
<accession>A0ABD3UNB1</accession>
<dbReference type="PANTHER" id="PTHR31807:SF6">
    <property type="entry name" value="PROTEIN ENDOSPERM DEFECTIVE 1-RELATED"/>
    <property type="match status" value="1"/>
</dbReference>
<comment type="caution">
    <text evidence="3">The sequence shown here is derived from an EMBL/GenBank/DDBJ whole genome shotgun (WGS) entry which is preliminary data.</text>
</comment>
<feature type="compositionally biased region" description="Basic and acidic residues" evidence="2">
    <location>
        <begin position="64"/>
        <end position="82"/>
    </location>
</feature>
<dbReference type="InterPro" id="IPR007573">
    <property type="entry name" value="QWRF"/>
</dbReference>
<evidence type="ECO:0000256" key="1">
    <source>
        <dbReference type="ARBA" id="ARBA00010016"/>
    </source>
</evidence>
<feature type="compositionally biased region" description="Polar residues" evidence="2">
    <location>
        <begin position="39"/>
        <end position="49"/>
    </location>
</feature>
<proteinExistence type="inferred from homology"/>
<feature type="compositionally biased region" description="Low complexity" evidence="2">
    <location>
        <begin position="187"/>
        <end position="199"/>
    </location>
</feature>
<dbReference type="Proteomes" id="UP001634393">
    <property type="component" value="Unassembled WGS sequence"/>
</dbReference>
<reference evidence="3 4" key="1">
    <citation type="submission" date="2024-12" db="EMBL/GenBank/DDBJ databases">
        <title>The unique morphological basis and parallel evolutionary history of personate flowers in Penstemon.</title>
        <authorList>
            <person name="Depatie T.H."/>
            <person name="Wessinger C.A."/>
        </authorList>
    </citation>
    <scope>NUCLEOTIDE SEQUENCE [LARGE SCALE GENOMIC DNA]</scope>
    <source>
        <strain evidence="3">WTNN_2</strain>
        <tissue evidence="3">Leaf</tissue>
    </source>
</reference>
<feature type="compositionally biased region" description="Basic residues" evidence="2">
    <location>
        <begin position="91"/>
        <end position="105"/>
    </location>
</feature>
<organism evidence="3 4">
    <name type="scientific">Penstemon smallii</name>
    <dbReference type="NCBI Taxonomy" id="265156"/>
    <lineage>
        <taxon>Eukaryota</taxon>
        <taxon>Viridiplantae</taxon>
        <taxon>Streptophyta</taxon>
        <taxon>Embryophyta</taxon>
        <taxon>Tracheophyta</taxon>
        <taxon>Spermatophyta</taxon>
        <taxon>Magnoliopsida</taxon>
        <taxon>eudicotyledons</taxon>
        <taxon>Gunneridae</taxon>
        <taxon>Pentapetalae</taxon>
        <taxon>asterids</taxon>
        <taxon>lamiids</taxon>
        <taxon>Lamiales</taxon>
        <taxon>Plantaginaceae</taxon>
        <taxon>Cheloneae</taxon>
        <taxon>Penstemon</taxon>
    </lineage>
</organism>
<feature type="region of interest" description="Disordered" evidence="2">
    <location>
        <begin position="170"/>
        <end position="209"/>
    </location>
</feature>
<feature type="region of interest" description="Disordered" evidence="2">
    <location>
        <begin position="1"/>
        <end position="153"/>
    </location>
</feature>
<dbReference type="EMBL" id="JBJXBP010000001">
    <property type="protein sequence ID" value="KAL3850986.1"/>
    <property type="molecule type" value="Genomic_DNA"/>
</dbReference>
<dbReference type="AlphaFoldDB" id="A0ABD3UNB1"/>
<gene>
    <name evidence="3" type="ORF">ACJIZ3_012868</name>
</gene>
<protein>
    <submittedName>
        <fullName evidence="3">Uncharacterized protein</fullName>
    </submittedName>
</protein>